<dbReference type="Proteomes" id="UP000756921">
    <property type="component" value="Unassembled WGS sequence"/>
</dbReference>
<organism evidence="1 2">
    <name type="scientific">Paraphaeosphaeria minitans</name>
    <dbReference type="NCBI Taxonomy" id="565426"/>
    <lineage>
        <taxon>Eukaryota</taxon>
        <taxon>Fungi</taxon>
        <taxon>Dikarya</taxon>
        <taxon>Ascomycota</taxon>
        <taxon>Pezizomycotina</taxon>
        <taxon>Dothideomycetes</taxon>
        <taxon>Pleosporomycetidae</taxon>
        <taxon>Pleosporales</taxon>
        <taxon>Massarineae</taxon>
        <taxon>Didymosphaeriaceae</taxon>
        <taxon>Paraphaeosphaeria</taxon>
    </lineage>
</organism>
<dbReference type="EMBL" id="WJXW01000017">
    <property type="protein sequence ID" value="KAF9729310.1"/>
    <property type="molecule type" value="Genomic_DNA"/>
</dbReference>
<name>A0A9P6KJZ5_9PLEO</name>
<evidence type="ECO:0000313" key="1">
    <source>
        <dbReference type="EMBL" id="KAF9729310.1"/>
    </source>
</evidence>
<sequence length="525" mass="57893">MHGRRPHFFGPSAATCPTRPRRCNWVPGQLCTAYMWSIGDGNRTHRWRPTSVRHKADHRSCNVGLRRRSPPISMDTPARYTRRLPSPLLVTSATPQADLPALALLAFFGGTDQLSPVLFTDRQARWTEQHVRLLRFPLSAMDSERTPSQHRRHPSHCHSPRAQPAAVLQHHLSTAHPSLGVLRAGVGPSSYVALGKPSPLLNTFLEDAMSGTLVRIPSSGEAESLPATTPSKTWLLGLFCQQVTRSTQARAEAQLPGLEQPPRNVLCGGNRLVKGKPPVWAPFQETLPRRDVPLTREHHWILPTWPVVTVVVGRHARCACYPPGNQWPVCNDIGRLSLLQTGSESDCSLYHSSVALTTRHRAVATAHVTVKAHLIVPRHSGFQSKPRQHLKGSYLRDVTASLVVYPIRPGIHNQLTKAEVKLAMIFLTTSVDPARSLDMSCLDRVVATNQSRVLEQSGARRGGESDWVGFGRAVALAPWKTCDILNPPALLRLQCTLLVMPIVNSLPCWNSSPEPRNGTASLTPI</sequence>
<evidence type="ECO:0000313" key="2">
    <source>
        <dbReference type="Proteomes" id="UP000756921"/>
    </source>
</evidence>
<proteinExistence type="predicted"/>
<accession>A0A9P6KJZ5</accession>
<reference evidence="1" key="1">
    <citation type="journal article" date="2020" name="Mol. Plant Microbe Interact.">
        <title>Genome Sequence of the Biocontrol Agent Coniothyrium minitans strain Conio (IMI 134523).</title>
        <authorList>
            <person name="Patel D."/>
            <person name="Shittu T.A."/>
            <person name="Baroncelli R."/>
            <person name="Muthumeenakshi S."/>
            <person name="Osborne T.H."/>
            <person name="Janganan T.K."/>
            <person name="Sreenivasaprasad S."/>
        </authorList>
    </citation>
    <scope>NUCLEOTIDE SEQUENCE</scope>
    <source>
        <strain evidence="1">Conio</strain>
    </source>
</reference>
<dbReference type="AlphaFoldDB" id="A0A9P6KJZ5"/>
<protein>
    <submittedName>
        <fullName evidence="1">Uncharacterized protein</fullName>
    </submittedName>
</protein>
<keyword evidence="2" id="KW-1185">Reference proteome</keyword>
<comment type="caution">
    <text evidence="1">The sequence shown here is derived from an EMBL/GenBank/DDBJ whole genome shotgun (WGS) entry which is preliminary data.</text>
</comment>
<gene>
    <name evidence="1" type="ORF">PMIN01_13000</name>
</gene>